<evidence type="ECO:0000256" key="5">
    <source>
        <dbReference type="PIRSR" id="PIRSR000350-4"/>
    </source>
</evidence>
<feature type="binding site" evidence="4">
    <location>
        <position position="52"/>
    </location>
    <ligand>
        <name>FAD</name>
        <dbReference type="ChEBI" id="CHEBI:57692"/>
    </ligand>
</feature>
<evidence type="ECO:0000256" key="2">
    <source>
        <dbReference type="ARBA" id="ARBA00022630"/>
    </source>
</evidence>
<dbReference type="EC" id="1.8.1.16" evidence="8"/>
<reference evidence="8 9" key="1">
    <citation type="submission" date="2019-02" db="EMBL/GenBank/DDBJ databases">
        <title>Deep-cultivation of Planctomycetes and their phenomic and genomic characterization uncovers novel biology.</title>
        <authorList>
            <person name="Wiegand S."/>
            <person name="Jogler M."/>
            <person name="Boedeker C."/>
            <person name="Pinto D."/>
            <person name="Vollmers J."/>
            <person name="Rivas-Marin E."/>
            <person name="Kohn T."/>
            <person name="Peeters S.H."/>
            <person name="Heuer A."/>
            <person name="Rast P."/>
            <person name="Oberbeckmann S."/>
            <person name="Bunk B."/>
            <person name="Jeske O."/>
            <person name="Meyerdierks A."/>
            <person name="Storesund J.E."/>
            <person name="Kallscheuer N."/>
            <person name="Luecker S."/>
            <person name="Lage O.M."/>
            <person name="Pohl T."/>
            <person name="Merkel B.J."/>
            <person name="Hornburger P."/>
            <person name="Mueller R.-W."/>
            <person name="Bruemmer F."/>
            <person name="Labrenz M."/>
            <person name="Spormann A.M."/>
            <person name="Op den Camp H."/>
            <person name="Overmann J."/>
            <person name="Amann R."/>
            <person name="Jetten M.S.M."/>
            <person name="Mascher T."/>
            <person name="Medema M.H."/>
            <person name="Devos D.P."/>
            <person name="Kaster A.-K."/>
            <person name="Ovreas L."/>
            <person name="Rohde M."/>
            <person name="Galperin M.Y."/>
            <person name="Jogler C."/>
        </authorList>
    </citation>
    <scope>NUCLEOTIDE SEQUENCE [LARGE SCALE GENOMIC DNA]</scope>
    <source>
        <strain evidence="8 9">Pla110</strain>
    </source>
</reference>
<protein>
    <submittedName>
        <fullName evidence="8">Glutathione amide reductase</fullName>
        <ecNumber evidence="8">1.8.1.16</ecNumber>
    </submittedName>
</protein>
<feature type="domain" description="Pyridine nucleotide-disulphide oxidoreductase dimerisation" evidence="6">
    <location>
        <begin position="341"/>
        <end position="448"/>
    </location>
</feature>
<keyword evidence="8" id="KW-0560">Oxidoreductase</keyword>
<dbReference type="InterPro" id="IPR004099">
    <property type="entry name" value="Pyr_nucl-diS_OxRdtase_dimer"/>
</dbReference>
<comment type="similarity">
    <text evidence="1">Belongs to the class-I pyridine nucleotide-disulfide oxidoreductase family.</text>
</comment>
<dbReference type="Pfam" id="PF02852">
    <property type="entry name" value="Pyr_redox_dim"/>
    <property type="match status" value="1"/>
</dbReference>
<keyword evidence="4" id="KW-0547">Nucleotide-binding</keyword>
<dbReference type="PANTHER" id="PTHR43014">
    <property type="entry name" value="MERCURIC REDUCTASE"/>
    <property type="match status" value="1"/>
</dbReference>
<proteinExistence type="inferred from homology"/>
<dbReference type="PIRSF" id="PIRSF000350">
    <property type="entry name" value="Mercury_reductase_MerA"/>
    <property type="match status" value="1"/>
</dbReference>
<evidence type="ECO:0000259" key="7">
    <source>
        <dbReference type="Pfam" id="PF07992"/>
    </source>
</evidence>
<feature type="binding site" evidence="4">
    <location>
        <position position="262"/>
    </location>
    <ligand>
        <name>NAD(+)</name>
        <dbReference type="ChEBI" id="CHEBI:57540"/>
    </ligand>
</feature>
<dbReference type="Pfam" id="PF07992">
    <property type="entry name" value="Pyr_redox_2"/>
    <property type="match status" value="1"/>
</dbReference>
<dbReference type="InterPro" id="IPR016156">
    <property type="entry name" value="FAD/NAD-linked_Rdtase_dimer_sf"/>
</dbReference>
<keyword evidence="4" id="KW-0520">NAD</keyword>
<dbReference type="PRINTS" id="PR00368">
    <property type="entry name" value="FADPNR"/>
</dbReference>
<dbReference type="OrthoDB" id="230580at2"/>
<dbReference type="PRINTS" id="PR00411">
    <property type="entry name" value="PNDRDTASEI"/>
</dbReference>
<feature type="disulfide bond" description="Redox-active" evidence="5">
    <location>
        <begin position="43"/>
        <end position="48"/>
    </location>
</feature>
<dbReference type="GO" id="GO:0000166">
    <property type="term" value="F:nucleotide binding"/>
    <property type="evidence" value="ECO:0007669"/>
    <property type="project" value="UniProtKB-KW"/>
</dbReference>
<dbReference type="SUPFAM" id="SSF55424">
    <property type="entry name" value="FAD/NAD-linked reductases, dimerisation (C-terminal) domain"/>
    <property type="match status" value="1"/>
</dbReference>
<keyword evidence="9" id="KW-1185">Reference proteome</keyword>
<evidence type="ECO:0000256" key="1">
    <source>
        <dbReference type="ARBA" id="ARBA00007532"/>
    </source>
</evidence>
<dbReference type="Gene3D" id="3.30.390.30">
    <property type="match status" value="1"/>
</dbReference>
<sequence>MNKNQFDVIVVGTGPAGSKIARSTAKSGSRVALIESREFGGTCALRGCNPKKVFVHAASLIDQIHRADGKLITDHGVNIDWQQLCAFKNKFTEPVAAKSERSFQDDGIETFHGTAKFSDETRICVDDLALDANRIVIATGAKPTPLTIPGEEYLIHSDEFMELDHLGDRIVFVGGGYISMEFAHVVARCGKKVTVIDHQDHVLTGFDTDLVKLLQNYSQQRGIDFRLGHRVVGIDGAGNKSKKVILEDGGLIECDMIIHGAGRDPSISTLQLDVGHVDFEDQGIIVDQYMRSTSNPIVYAAGDCAASGKPKLTPTANEEARIIADNLFNNEPETLPSYGHIPRVAFTIPAIAAVGMSQEEAKESHSEVDVRFEETSSWNSNRKTGETVAGYKLIIDKQTDLILGAHLLGPQAEETINIFALAMRYNLTATNLKATLFAFPTHAADIRKMV</sequence>
<dbReference type="PANTHER" id="PTHR43014:SF5">
    <property type="entry name" value="GLUTATHIONE REDUCTASE (NADPH)"/>
    <property type="match status" value="1"/>
</dbReference>
<feature type="binding site" evidence="4">
    <location>
        <begin position="174"/>
        <end position="181"/>
    </location>
    <ligand>
        <name>NAD(+)</name>
        <dbReference type="ChEBI" id="CHEBI:57540"/>
    </ligand>
</feature>
<evidence type="ECO:0000259" key="6">
    <source>
        <dbReference type="Pfam" id="PF02852"/>
    </source>
</evidence>
<evidence type="ECO:0000313" key="8">
    <source>
        <dbReference type="EMBL" id="QDU80068.1"/>
    </source>
</evidence>
<evidence type="ECO:0000313" key="9">
    <source>
        <dbReference type="Proteomes" id="UP000317178"/>
    </source>
</evidence>
<dbReference type="InterPro" id="IPR036188">
    <property type="entry name" value="FAD/NAD-bd_sf"/>
</dbReference>
<keyword evidence="3 4" id="KW-0274">FAD</keyword>
<dbReference type="Proteomes" id="UP000317178">
    <property type="component" value="Chromosome"/>
</dbReference>
<dbReference type="KEGG" id="plon:Pla110_17900"/>
<dbReference type="GO" id="GO:0016491">
    <property type="term" value="F:oxidoreductase activity"/>
    <property type="evidence" value="ECO:0007669"/>
    <property type="project" value="UniProtKB-KW"/>
</dbReference>
<accession>A0A518CLG2</accession>
<keyword evidence="2" id="KW-0285">Flavoprotein</keyword>
<comment type="cofactor">
    <cofactor evidence="4">
        <name>FAD</name>
        <dbReference type="ChEBI" id="CHEBI:57692"/>
    </cofactor>
    <text evidence="4">Binds 1 FAD per subunit.</text>
</comment>
<dbReference type="InterPro" id="IPR001100">
    <property type="entry name" value="Pyr_nuc-diS_OxRdtase"/>
</dbReference>
<dbReference type="Gene3D" id="3.50.50.60">
    <property type="entry name" value="FAD/NAD(P)-binding domain"/>
    <property type="match status" value="2"/>
</dbReference>
<evidence type="ECO:0000256" key="4">
    <source>
        <dbReference type="PIRSR" id="PIRSR000350-3"/>
    </source>
</evidence>
<name>A0A518CLG2_9PLAN</name>
<dbReference type="AlphaFoldDB" id="A0A518CLG2"/>
<gene>
    <name evidence="8" type="primary">garB</name>
    <name evidence="8" type="ORF">Pla110_17900</name>
</gene>
<feature type="binding site" evidence="4">
    <location>
        <position position="303"/>
    </location>
    <ligand>
        <name>FAD</name>
        <dbReference type="ChEBI" id="CHEBI:57692"/>
    </ligand>
</feature>
<dbReference type="InterPro" id="IPR023753">
    <property type="entry name" value="FAD/NAD-binding_dom"/>
</dbReference>
<dbReference type="RefSeq" id="WP_144995166.1">
    <property type="nucleotide sequence ID" value="NZ_CP036281.1"/>
</dbReference>
<organism evidence="8 9">
    <name type="scientific">Polystyrenella longa</name>
    <dbReference type="NCBI Taxonomy" id="2528007"/>
    <lineage>
        <taxon>Bacteria</taxon>
        <taxon>Pseudomonadati</taxon>
        <taxon>Planctomycetota</taxon>
        <taxon>Planctomycetia</taxon>
        <taxon>Planctomycetales</taxon>
        <taxon>Planctomycetaceae</taxon>
        <taxon>Polystyrenella</taxon>
    </lineage>
</organism>
<dbReference type="EMBL" id="CP036281">
    <property type="protein sequence ID" value="QDU80068.1"/>
    <property type="molecule type" value="Genomic_DNA"/>
</dbReference>
<feature type="domain" description="FAD/NAD(P)-binding" evidence="7">
    <location>
        <begin position="6"/>
        <end position="320"/>
    </location>
</feature>
<dbReference type="SUPFAM" id="SSF51905">
    <property type="entry name" value="FAD/NAD(P)-binding domain"/>
    <property type="match status" value="1"/>
</dbReference>
<evidence type="ECO:0000256" key="3">
    <source>
        <dbReference type="ARBA" id="ARBA00022827"/>
    </source>
</evidence>